<dbReference type="PANTHER" id="PTHR37563:SF2">
    <property type="entry name" value="PHYTANOYL-COA DIOXYGENASE FAMILY PROTEIN (AFU_ORTHOLOGUE AFUA_2G03330)"/>
    <property type="match status" value="1"/>
</dbReference>
<name>A0AA38VQB5_9PEZI</name>
<reference evidence="1" key="1">
    <citation type="submission" date="2022-07" db="EMBL/GenBank/DDBJ databases">
        <title>Fungi with potential for degradation of polypropylene.</title>
        <authorList>
            <person name="Gostincar C."/>
        </authorList>
    </citation>
    <scope>NUCLEOTIDE SEQUENCE</scope>
    <source>
        <strain evidence="1">EXF-13308</strain>
    </source>
</reference>
<proteinExistence type="predicted"/>
<dbReference type="AlphaFoldDB" id="A0AA38VQB5"/>
<dbReference type="EMBL" id="JANBVO010000016">
    <property type="protein sequence ID" value="KAJ9144702.1"/>
    <property type="molecule type" value="Genomic_DNA"/>
</dbReference>
<keyword evidence="2" id="KW-1185">Reference proteome</keyword>
<dbReference type="PANTHER" id="PTHR37563">
    <property type="entry name" value="PHYTANOYL-COA DIOXYGENASE FAMILY PROTEIN (AFU_ORTHOLOGUE AFUA_2G03330)"/>
    <property type="match status" value="1"/>
</dbReference>
<dbReference type="GO" id="GO:0051213">
    <property type="term" value="F:dioxygenase activity"/>
    <property type="evidence" value="ECO:0007669"/>
    <property type="project" value="UniProtKB-KW"/>
</dbReference>
<dbReference type="InterPro" id="IPR051961">
    <property type="entry name" value="Fungal_Metabolite_Diox"/>
</dbReference>
<evidence type="ECO:0000313" key="2">
    <source>
        <dbReference type="Proteomes" id="UP001174694"/>
    </source>
</evidence>
<dbReference type="SUPFAM" id="SSF51197">
    <property type="entry name" value="Clavaminate synthase-like"/>
    <property type="match status" value="1"/>
</dbReference>
<comment type="caution">
    <text evidence="1">The sequence shown here is derived from an EMBL/GenBank/DDBJ whole genome shotgun (WGS) entry which is preliminary data.</text>
</comment>
<keyword evidence="1" id="KW-0223">Dioxygenase</keyword>
<dbReference type="Pfam" id="PF05721">
    <property type="entry name" value="PhyH"/>
    <property type="match status" value="1"/>
</dbReference>
<dbReference type="Gene3D" id="2.60.120.620">
    <property type="entry name" value="q2cbj1_9rhob like domain"/>
    <property type="match status" value="1"/>
</dbReference>
<dbReference type="InterPro" id="IPR008775">
    <property type="entry name" value="Phytyl_CoA_dOase-like"/>
</dbReference>
<keyword evidence="1" id="KW-0560">Oxidoreductase</keyword>
<gene>
    <name evidence="1" type="ORF">NKR23_g5838</name>
</gene>
<dbReference type="Proteomes" id="UP001174694">
    <property type="component" value="Unassembled WGS sequence"/>
</dbReference>
<organism evidence="1 2">
    <name type="scientific">Pleurostoma richardsiae</name>
    <dbReference type="NCBI Taxonomy" id="41990"/>
    <lineage>
        <taxon>Eukaryota</taxon>
        <taxon>Fungi</taxon>
        <taxon>Dikarya</taxon>
        <taxon>Ascomycota</taxon>
        <taxon>Pezizomycotina</taxon>
        <taxon>Sordariomycetes</taxon>
        <taxon>Sordariomycetidae</taxon>
        <taxon>Calosphaeriales</taxon>
        <taxon>Pleurostomataceae</taxon>
        <taxon>Pleurostoma</taxon>
    </lineage>
</organism>
<evidence type="ECO:0000313" key="1">
    <source>
        <dbReference type="EMBL" id="KAJ9144702.1"/>
    </source>
</evidence>
<protein>
    <submittedName>
        <fullName evidence="1">Phytanoyl-CoA dioxygenase</fullName>
    </submittedName>
</protein>
<accession>A0AA38VQB5</accession>
<sequence>MSSTTSDAPQVITLTAGERDSGVMSDRKFYDAVEAFFTDGIVVIENAIKVDIIDKLNERMLKDTEKLLNDRQAAIYNHLNEDASLEGAMEGGNLSQVPPIEPEWFFPEVYGNKHGVRVMSAVLGPRPEVHFLRSNTLLATKDRQLVHADILCKHPEHTFGIAYNTCLVDIGPENGTTELWLGTQNTNLSYHVKNGDPSIAQHHLDERRKVRAPCYPRIKKGSIVLRDLRLWHAGMPNPTKEVRIMLAIVYYAAWYKNELVTDMPHSMRPLVKGIEESSESRIAVNWVPDEGYNYLLNEFSRNFSSSVTPEIWEEIERLQATKNS</sequence>